<dbReference type="SUPFAM" id="SSF102114">
    <property type="entry name" value="Radical SAM enzymes"/>
    <property type="match status" value="1"/>
</dbReference>
<evidence type="ECO:0000256" key="4">
    <source>
        <dbReference type="ARBA" id="ARBA00022723"/>
    </source>
</evidence>
<dbReference type="EMBL" id="ADHO01000135">
    <property type="protein sequence ID" value="EFX41783.1"/>
    <property type="molecule type" value="Genomic_DNA"/>
</dbReference>
<feature type="binding site" evidence="12">
    <location>
        <position position="183"/>
    </location>
    <ligand>
        <name>GTP</name>
        <dbReference type="ChEBI" id="CHEBI:37565"/>
    </ligand>
</feature>
<dbReference type="InterPro" id="IPR058240">
    <property type="entry name" value="rSAM_sf"/>
</dbReference>
<feature type="binding site" evidence="12">
    <location>
        <position position="217"/>
    </location>
    <ligand>
        <name>S-adenosyl-L-methionine</name>
        <dbReference type="ChEBI" id="CHEBI:59789"/>
    </ligand>
</feature>
<evidence type="ECO:0000256" key="7">
    <source>
        <dbReference type="ARBA" id="ARBA00023014"/>
    </source>
</evidence>
<dbReference type="SFLD" id="SFLDG01067">
    <property type="entry name" value="SPASM/twitch_domain_containing"/>
    <property type="match status" value="1"/>
</dbReference>
<dbReference type="GO" id="GO:0046872">
    <property type="term" value="F:metal ion binding"/>
    <property type="evidence" value="ECO:0007669"/>
    <property type="project" value="UniProtKB-KW"/>
</dbReference>
<feature type="binding site" evidence="12">
    <location>
        <position position="123"/>
    </location>
    <ligand>
        <name>GTP</name>
        <dbReference type="ChEBI" id="CHEBI:37565"/>
    </ligand>
</feature>
<evidence type="ECO:0000256" key="5">
    <source>
        <dbReference type="ARBA" id="ARBA00022741"/>
    </source>
</evidence>
<dbReference type="AlphaFoldDB" id="E7G4A8"/>
<evidence type="ECO:0000256" key="8">
    <source>
        <dbReference type="ARBA" id="ARBA00023134"/>
    </source>
</evidence>
<comment type="function">
    <text evidence="12">Catalyzes the cyclization of GTP to (8S)-3',8-cyclo-7,8-dihydroguanosine 5'-triphosphate.</text>
</comment>
<accession>E7G4A8</accession>
<sequence length="350" mass="39796">METCTLLNGFRTNWEWFCYFTSKTGGAFMLVDTFGRQIDYLRVSVTKQCNFRCQYCMPTTPMDFFDREELLPLDKMLEFLKVAIDEGIRKIRITGGEPLIRKDLASFIAKIHAYNPQVSLGLTTNGFLLKAHARDLKEAGLERVNVSLDSLKAERVAKISQKDGLKAVLEGINAALRMGLGLKFNMVVLQGINDDEIIELLEFARSKNAQIRYIEFMENTHANRQLKGLSETQILQAIAKKYPSITLKEEGLSPSKIYALEDGYCFGIIAPHNDNFCKHCNKVRLSADGTIFPCLYYQDSVQAKEAIMQANPEQMRQVLKQSVYNKPEKNLWQLGLQNQVSERAFYKTGG</sequence>
<keyword evidence="8 12" id="KW-0342">GTP-binding</keyword>
<organism evidence="14 15">
    <name type="scientific">Helicobacter suis HS5</name>
    <dbReference type="NCBI Taxonomy" id="710394"/>
    <lineage>
        <taxon>Bacteria</taxon>
        <taxon>Pseudomonadati</taxon>
        <taxon>Campylobacterota</taxon>
        <taxon>Epsilonproteobacteria</taxon>
        <taxon>Campylobacterales</taxon>
        <taxon>Helicobacteraceae</taxon>
        <taxon>Helicobacter</taxon>
    </lineage>
</organism>
<feature type="binding site" evidence="12">
    <location>
        <position position="53"/>
    </location>
    <ligand>
        <name>[4Fe-4S] cluster</name>
        <dbReference type="ChEBI" id="CHEBI:49883"/>
        <label>1</label>
        <note>4Fe-4S-S-AdoMet</note>
    </ligand>
</feature>
<comment type="pathway">
    <text evidence="12">Cofactor biosynthesis; molybdopterin biosynthesis.</text>
</comment>
<evidence type="ECO:0000256" key="9">
    <source>
        <dbReference type="ARBA" id="ARBA00023150"/>
    </source>
</evidence>
<feature type="binding site" evidence="12">
    <location>
        <position position="294"/>
    </location>
    <ligand>
        <name>[4Fe-4S] cluster</name>
        <dbReference type="ChEBI" id="CHEBI:49883"/>
        <label>2</label>
        <note>4Fe-4S-substrate</note>
    </ligand>
</feature>
<dbReference type="InterPro" id="IPR006638">
    <property type="entry name" value="Elp3/MiaA/NifB-like_rSAM"/>
</dbReference>
<keyword evidence="4 12" id="KW-0479">Metal-binding</keyword>
<dbReference type="InterPro" id="IPR000385">
    <property type="entry name" value="MoaA_NifB_PqqE_Fe-S-bd_CS"/>
</dbReference>
<dbReference type="NCBIfam" id="TIGR02666">
    <property type="entry name" value="moaA"/>
    <property type="match status" value="1"/>
</dbReference>
<dbReference type="InterPro" id="IPR007197">
    <property type="entry name" value="rSAM"/>
</dbReference>
<dbReference type="GO" id="GO:0061798">
    <property type="term" value="F:GTP 3',8'-cyclase activity"/>
    <property type="evidence" value="ECO:0007669"/>
    <property type="project" value="UniProtKB-UniRule"/>
</dbReference>
<dbReference type="SFLD" id="SFLDS00029">
    <property type="entry name" value="Radical_SAM"/>
    <property type="match status" value="1"/>
</dbReference>
<evidence type="ECO:0000256" key="6">
    <source>
        <dbReference type="ARBA" id="ARBA00023004"/>
    </source>
</evidence>
<keyword evidence="6 12" id="KW-0408">Iron</keyword>
<feature type="binding site" evidence="12">
    <location>
        <position position="55"/>
    </location>
    <ligand>
        <name>S-adenosyl-L-methionine</name>
        <dbReference type="ChEBI" id="CHEBI:59789"/>
    </ligand>
</feature>
<dbReference type="InterPro" id="IPR040064">
    <property type="entry name" value="MoaA-like"/>
</dbReference>
<evidence type="ECO:0000256" key="12">
    <source>
        <dbReference type="HAMAP-Rule" id="MF_01225"/>
    </source>
</evidence>
<evidence type="ECO:0000313" key="14">
    <source>
        <dbReference type="EMBL" id="EFX41783.1"/>
    </source>
</evidence>
<dbReference type="SMART" id="SM00729">
    <property type="entry name" value="Elp3"/>
    <property type="match status" value="1"/>
</dbReference>
<evidence type="ECO:0000259" key="13">
    <source>
        <dbReference type="PROSITE" id="PS51918"/>
    </source>
</evidence>
<comment type="cofactor">
    <cofactor evidence="12">
        <name>[4Fe-4S] cluster</name>
        <dbReference type="ChEBI" id="CHEBI:49883"/>
    </cofactor>
    <text evidence="12">Binds 2 [4Fe-4S] clusters. Binds 1 [4Fe-4S] cluster coordinated with 3 cysteines and an exchangeable S-adenosyl-L-methionine and 1 [4Fe-4S] cluster coordinated with 3 cysteines and the GTP-derived substrate.</text>
</comment>
<evidence type="ECO:0000256" key="2">
    <source>
        <dbReference type="ARBA" id="ARBA00022485"/>
    </source>
</evidence>
<comment type="catalytic activity">
    <reaction evidence="11 12">
        <text>GTP + AH2 + S-adenosyl-L-methionine = (8S)-3',8-cyclo-7,8-dihydroguanosine 5'-triphosphate + 5'-deoxyadenosine + L-methionine + A + H(+)</text>
        <dbReference type="Rhea" id="RHEA:49576"/>
        <dbReference type="ChEBI" id="CHEBI:13193"/>
        <dbReference type="ChEBI" id="CHEBI:15378"/>
        <dbReference type="ChEBI" id="CHEBI:17319"/>
        <dbReference type="ChEBI" id="CHEBI:17499"/>
        <dbReference type="ChEBI" id="CHEBI:37565"/>
        <dbReference type="ChEBI" id="CHEBI:57844"/>
        <dbReference type="ChEBI" id="CHEBI:59789"/>
        <dbReference type="ChEBI" id="CHEBI:131766"/>
        <dbReference type="EC" id="4.1.99.22"/>
    </reaction>
</comment>
<evidence type="ECO:0000256" key="3">
    <source>
        <dbReference type="ARBA" id="ARBA00022691"/>
    </source>
</evidence>
<dbReference type="PROSITE" id="PS01305">
    <property type="entry name" value="MOAA_NIFB_PQQE"/>
    <property type="match status" value="1"/>
</dbReference>
<dbReference type="InterPro" id="IPR013483">
    <property type="entry name" value="MoaA"/>
</dbReference>
<feature type="binding site" evidence="12">
    <location>
        <position position="147"/>
    </location>
    <ligand>
        <name>S-adenosyl-L-methionine</name>
        <dbReference type="ChEBI" id="CHEBI:59789"/>
    </ligand>
</feature>
<dbReference type="UniPathway" id="UPA00344"/>
<name>E7G4A8_9HELI</name>
<gene>
    <name evidence="12 14" type="primary">moaA</name>
    <name evidence="14" type="ORF">HSUHS5_0810</name>
</gene>
<proteinExistence type="inferred from homology"/>
<keyword evidence="9 12" id="KW-0501">Molybdenum cofactor biosynthesis</keyword>
<feature type="binding site" evidence="12">
    <location>
        <position position="56"/>
    </location>
    <ligand>
        <name>[4Fe-4S] cluster</name>
        <dbReference type="ChEBI" id="CHEBI:49883"/>
        <label>1</label>
        <note>4Fe-4S-S-AdoMet</note>
    </ligand>
</feature>
<protein>
    <recommendedName>
        <fullName evidence="1 12">GTP 3',8-cyclase</fullName>
        <ecNumber evidence="1 12">4.1.99.22</ecNumber>
    </recommendedName>
    <alternativeName>
        <fullName evidence="12">Molybdenum cofactor biosynthesis protein A</fullName>
    </alternativeName>
</protein>
<dbReference type="Pfam" id="PF06463">
    <property type="entry name" value="Mob_synth_C"/>
    <property type="match status" value="1"/>
</dbReference>
<dbReference type="GO" id="GO:0005525">
    <property type="term" value="F:GTP binding"/>
    <property type="evidence" value="ECO:0007669"/>
    <property type="project" value="UniProtKB-UniRule"/>
</dbReference>
<keyword evidence="7 12" id="KW-0411">Iron-sulfur</keyword>
<feature type="binding site" evidence="12">
    <location>
        <position position="280"/>
    </location>
    <ligand>
        <name>[4Fe-4S] cluster</name>
        <dbReference type="ChEBI" id="CHEBI:49883"/>
        <label>2</label>
        <note>4Fe-4S-substrate</note>
    </ligand>
</feature>
<dbReference type="GO" id="GO:1904047">
    <property type="term" value="F:S-adenosyl-L-methionine binding"/>
    <property type="evidence" value="ECO:0007669"/>
    <property type="project" value="UniProtKB-UniRule"/>
</dbReference>
<feature type="binding site" evidence="12">
    <location>
        <position position="42"/>
    </location>
    <ligand>
        <name>GTP</name>
        <dbReference type="ChEBI" id="CHEBI:37565"/>
    </ligand>
</feature>
<comment type="caution">
    <text evidence="14">The sequence shown here is derived from an EMBL/GenBank/DDBJ whole genome shotgun (WGS) entry which is preliminary data.</text>
</comment>
<dbReference type="PANTHER" id="PTHR22960:SF0">
    <property type="entry name" value="MOLYBDENUM COFACTOR BIOSYNTHESIS PROTEIN 1"/>
    <property type="match status" value="1"/>
</dbReference>
<comment type="similarity">
    <text evidence="12">Belongs to the radical SAM superfamily. MoaA family.</text>
</comment>
<keyword evidence="10 12" id="KW-0456">Lyase</keyword>
<feature type="binding site" evidence="12">
    <location>
        <position position="92"/>
    </location>
    <ligand>
        <name>GTP</name>
        <dbReference type="ChEBI" id="CHEBI:37565"/>
    </ligand>
</feature>
<dbReference type="HAMAP" id="MF_01225_B">
    <property type="entry name" value="MoaA_B"/>
    <property type="match status" value="1"/>
</dbReference>
<dbReference type="Gene3D" id="3.20.20.70">
    <property type="entry name" value="Aldolase class I"/>
    <property type="match status" value="1"/>
</dbReference>
<dbReference type="InterPro" id="IPR050105">
    <property type="entry name" value="MoCo_biosynth_MoaA/MoaC"/>
</dbReference>
<feature type="binding site" evidence="12">
    <location>
        <position position="96"/>
    </location>
    <ligand>
        <name>S-adenosyl-L-methionine</name>
        <dbReference type="ChEBI" id="CHEBI:59789"/>
    </ligand>
</feature>
<evidence type="ECO:0000256" key="10">
    <source>
        <dbReference type="ARBA" id="ARBA00023239"/>
    </source>
</evidence>
<dbReference type="NCBIfam" id="NF001199">
    <property type="entry name" value="PRK00164.2-1"/>
    <property type="match status" value="1"/>
</dbReference>
<dbReference type="PROSITE" id="PS51918">
    <property type="entry name" value="RADICAL_SAM"/>
    <property type="match status" value="1"/>
</dbReference>
<reference evidence="14 15" key="1">
    <citation type="journal article" date="2011" name="Vet. Res.">
        <title>Genome sequence of Helicobacter suis supports its role in gastric pathology.</title>
        <authorList>
            <person name="Vermoote M."/>
            <person name="Vandekerckhove T.T."/>
            <person name="Flahou B."/>
            <person name="Pasmans F."/>
            <person name="Smet A."/>
            <person name="De Groote D."/>
            <person name="Van Criekinge W."/>
            <person name="Ducatelle R."/>
            <person name="Haesebrouck F."/>
        </authorList>
    </citation>
    <scope>NUCLEOTIDE SEQUENCE [LARGE SCALE GENOMIC DNA]</scope>
    <source>
        <strain evidence="14 15">HS5</strain>
    </source>
</reference>
<dbReference type="CDD" id="cd21117">
    <property type="entry name" value="Twitch_MoaA"/>
    <property type="match status" value="1"/>
</dbReference>
<dbReference type="GO" id="GO:0006777">
    <property type="term" value="P:Mo-molybdopterin cofactor biosynthetic process"/>
    <property type="evidence" value="ECO:0007669"/>
    <property type="project" value="UniProtKB-UniRule"/>
</dbReference>
<dbReference type="Proteomes" id="UP000054093">
    <property type="component" value="Unassembled WGS sequence"/>
</dbReference>
<feature type="domain" description="Radical SAM core" evidence="13">
    <location>
        <begin position="33"/>
        <end position="253"/>
    </location>
</feature>
<keyword evidence="2 12" id="KW-0004">4Fe-4S</keyword>
<feature type="binding site" evidence="12">
    <location>
        <begin position="282"/>
        <end position="284"/>
    </location>
    <ligand>
        <name>GTP</name>
        <dbReference type="ChEBI" id="CHEBI:37565"/>
    </ligand>
</feature>
<feature type="binding site" evidence="12">
    <location>
        <position position="49"/>
    </location>
    <ligand>
        <name>[4Fe-4S] cluster</name>
        <dbReference type="ChEBI" id="CHEBI:49883"/>
        <label>1</label>
        <note>4Fe-4S-S-AdoMet</note>
    </ligand>
</feature>
<comment type="subunit">
    <text evidence="12">Monomer and homodimer.</text>
</comment>
<dbReference type="SFLD" id="SFLDG01386">
    <property type="entry name" value="main_SPASM_domain-containing"/>
    <property type="match status" value="1"/>
</dbReference>
<evidence type="ECO:0000313" key="15">
    <source>
        <dbReference type="Proteomes" id="UP000054093"/>
    </source>
</evidence>
<dbReference type="GO" id="GO:0061799">
    <property type="term" value="F:cyclic pyranopterin monophosphate synthase activity"/>
    <property type="evidence" value="ECO:0007669"/>
    <property type="project" value="TreeGrafter"/>
</dbReference>
<dbReference type="PANTHER" id="PTHR22960">
    <property type="entry name" value="MOLYBDOPTERIN COFACTOR SYNTHESIS PROTEIN A"/>
    <property type="match status" value="1"/>
</dbReference>
<dbReference type="CDD" id="cd01335">
    <property type="entry name" value="Radical_SAM"/>
    <property type="match status" value="1"/>
</dbReference>
<keyword evidence="5 12" id="KW-0547">Nucleotide-binding</keyword>
<dbReference type="Pfam" id="PF04055">
    <property type="entry name" value="Radical_SAM"/>
    <property type="match status" value="1"/>
</dbReference>
<dbReference type="InterPro" id="IPR010505">
    <property type="entry name" value="MoaA_twitch"/>
</dbReference>
<feature type="binding site" evidence="12">
    <location>
        <position position="277"/>
    </location>
    <ligand>
        <name>[4Fe-4S] cluster</name>
        <dbReference type="ChEBI" id="CHEBI:49883"/>
        <label>2</label>
        <note>4Fe-4S-substrate</note>
    </ligand>
</feature>
<keyword evidence="3 12" id="KW-0949">S-adenosyl-L-methionine</keyword>
<evidence type="ECO:0000256" key="11">
    <source>
        <dbReference type="ARBA" id="ARBA00048697"/>
    </source>
</evidence>
<dbReference type="GO" id="GO:0051539">
    <property type="term" value="F:4 iron, 4 sulfur cluster binding"/>
    <property type="evidence" value="ECO:0007669"/>
    <property type="project" value="UniProtKB-UniRule"/>
</dbReference>
<evidence type="ECO:0000256" key="1">
    <source>
        <dbReference type="ARBA" id="ARBA00012167"/>
    </source>
</evidence>
<dbReference type="EC" id="4.1.99.22" evidence="1 12"/>
<dbReference type="SFLD" id="SFLDG01383">
    <property type="entry name" value="cyclic_pyranopterin_phosphate"/>
    <property type="match status" value="1"/>
</dbReference>
<dbReference type="InterPro" id="IPR013785">
    <property type="entry name" value="Aldolase_TIM"/>
</dbReference>